<dbReference type="PANTHER" id="PTHR33434:SF2">
    <property type="entry name" value="FATTY ACID-BINDING PROTEIN TM_1468"/>
    <property type="match status" value="1"/>
</dbReference>
<dbReference type="InterPro" id="IPR043168">
    <property type="entry name" value="DegV_C"/>
</dbReference>
<evidence type="ECO:0000256" key="1">
    <source>
        <dbReference type="ARBA" id="ARBA00023121"/>
    </source>
</evidence>
<protein>
    <submittedName>
        <fullName evidence="2">DegV family protein</fullName>
    </submittedName>
</protein>
<keyword evidence="1" id="KW-0446">Lipid-binding</keyword>
<dbReference type="GO" id="GO:0008289">
    <property type="term" value="F:lipid binding"/>
    <property type="evidence" value="ECO:0007669"/>
    <property type="project" value="UniProtKB-KW"/>
</dbReference>
<sequence>MSKVGLIIDTACDVPKEAYEKLNVAMLPLWVHFSDKSYRDILDIEKGEFYELLDKEFPKTSTPSPVEIKDIVDKEFADGADEVIIITLSSKLSGANNLANLIAMDYDGKVKVFDTKNIAIGAGFYAYRAAELRDEGHSADEIIKIMTDDRDNMKSKTYFAIPELTNLINGGRIGKVQGVIGQFLNIKPIITCNMDGVYYAIDKVRGFSKAQKKLIERIKEELSGVKDYYLAICHGANPEAFNLVKEALKDEVAKAKVYVEEQIAPTLAVHTGRGLVGVAYYKL</sequence>
<accession>A0A9E7DJW0</accession>
<dbReference type="InterPro" id="IPR003797">
    <property type="entry name" value="DegV"/>
</dbReference>
<dbReference type="NCBIfam" id="TIGR00762">
    <property type="entry name" value="DegV"/>
    <property type="match status" value="1"/>
</dbReference>
<dbReference type="PANTHER" id="PTHR33434">
    <property type="entry name" value="DEGV DOMAIN-CONTAINING PROTEIN DR_1986-RELATED"/>
    <property type="match status" value="1"/>
</dbReference>
<dbReference type="Proteomes" id="UP000831151">
    <property type="component" value="Chromosome"/>
</dbReference>
<gene>
    <name evidence="2" type="ORF">M1R53_01730</name>
</gene>
<name>A0A9E7DJW0_9FIRM</name>
<reference evidence="2" key="1">
    <citation type="submission" date="2022-04" db="EMBL/GenBank/DDBJ databases">
        <title>Complete genome sequences of Ezakiella coagulans and Fenollaria massiliensis.</title>
        <authorList>
            <person name="France M.T."/>
            <person name="Clifford J."/>
            <person name="Narina S."/>
            <person name="Rutt L."/>
            <person name="Ravel J."/>
        </authorList>
    </citation>
    <scope>NUCLEOTIDE SEQUENCE</scope>
    <source>
        <strain evidence="2">C0061C2</strain>
    </source>
</reference>
<dbReference type="RefSeq" id="WP_085840613.1">
    <property type="nucleotide sequence ID" value="NZ_CP096649.1"/>
</dbReference>
<evidence type="ECO:0000313" key="3">
    <source>
        <dbReference type="Proteomes" id="UP000831151"/>
    </source>
</evidence>
<keyword evidence="3" id="KW-1185">Reference proteome</keyword>
<evidence type="ECO:0000313" key="2">
    <source>
        <dbReference type="EMBL" id="UQK59399.1"/>
    </source>
</evidence>
<dbReference type="KEGG" id="fms:M1R53_01730"/>
<dbReference type="Gene3D" id="3.40.50.10170">
    <property type="match status" value="1"/>
</dbReference>
<dbReference type="InterPro" id="IPR050270">
    <property type="entry name" value="DegV_domain_contain"/>
</dbReference>
<organism evidence="2 3">
    <name type="scientific">Fenollaria massiliensis</name>
    <dbReference type="NCBI Taxonomy" id="938288"/>
    <lineage>
        <taxon>Bacteria</taxon>
        <taxon>Bacillati</taxon>
        <taxon>Bacillota</taxon>
        <taxon>Clostridia</taxon>
        <taxon>Eubacteriales</taxon>
        <taxon>Fenollaria</taxon>
    </lineage>
</organism>
<dbReference type="SUPFAM" id="SSF82549">
    <property type="entry name" value="DAK1/DegV-like"/>
    <property type="match status" value="1"/>
</dbReference>
<dbReference type="Pfam" id="PF02645">
    <property type="entry name" value="DegV"/>
    <property type="match status" value="1"/>
</dbReference>
<dbReference type="Gene3D" id="3.30.1180.10">
    <property type="match status" value="1"/>
</dbReference>
<dbReference type="EMBL" id="CP096649">
    <property type="protein sequence ID" value="UQK59399.1"/>
    <property type="molecule type" value="Genomic_DNA"/>
</dbReference>
<dbReference type="AlphaFoldDB" id="A0A9E7DJW0"/>
<dbReference type="PROSITE" id="PS51482">
    <property type="entry name" value="DEGV"/>
    <property type="match status" value="1"/>
</dbReference>
<proteinExistence type="predicted"/>